<dbReference type="InterPro" id="IPR010982">
    <property type="entry name" value="Lambda_DNA-bd_dom_sf"/>
</dbReference>
<comment type="caution">
    <text evidence="2">The sequence shown here is derived from an EMBL/GenBank/DDBJ whole genome shotgun (WGS) entry which is preliminary data.</text>
</comment>
<accession>A0A927G7A4</accession>
<reference evidence="2" key="1">
    <citation type="journal article" date="2018" name="Curr. Microbiol.">
        <title>Cellulosimicrobium arenosum sp. nov., Isolated from Marine Sediment Sand.</title>
        <authorList>
            <person name="Oh M."/>
            <person name="Kim J.H."/>
            <person name="Yoon J.H."/>
            <person name="Schumann P."/>
            <person name="Kim W."/>
        </authorList>
    </citation>
    <scope>NUCLEOTIDE SEQUENCE</scope>
    <source>
        <strain evidence="2">KCTC 49039</strain>
    </source>
</reference>
<evidence type="ECO:0000259" key="1">
    <source>
        <dbReference type="PROSITE" id="PS50943"/>
    </source>
</evidence>
<gene>
    <name evidence="2" type="ORF">IF651_02110</name>
</gene>
<dbReference type="AlphaFoldDB" id="A0A927G7A4"/>
<dbReference type="Gene3D" id="1.10.260.40">
    <property type="entry name" value="lambda repressor-like DNA-binding domains"/>
    <property type="match status" value="1"/>
</dbReference>
<dbReference type="Proteomes" id="UP000610846">
    <property type="component" value="Unassembled WGS sequence"/>
</dbReference>
<dbReference type="SUPFAM" id="SSF47413">
    <property type="entry name" value="lambda repressor-like DNA-binding domains"/>
    <property type="match status" value="1"/>
</dbReference>
<evidence type="ECO:0000313" key="3">
    <source>
        <dbReference type="Proteomes" id="UP000610846"/>
    </source>
</evidence>
<proteinExistence type="predicted"/>
<dbReference type="SMART" id="SM00530">
    <property type="entry name" value="HTH_XRE"/>
    <property type="match status" value="1"/>
</dbReference>
<name>A0A927G7A4_9MICO</name>
<reference evidence="2" key="2">
    <citation type="submission" date="2020-09" db="EMBL/GenBank/DDBJ databases">
        <authorList>
            <person name="Yu Y."/>
        </authorList>
    </citation>
    <scope>NUCLEOTIDE SEQUENCE</scope>
    <source>
        <strain evidence="2">KCTC 49039</strain>
    </source>
</reference>
<protein>
    <submittedName>
        <fullName evidence="2">Helix-turn-helix transcriptional regulator</fullName>
    </submittedName>
</protein>
<dbReference type="Pfam" id="PF01381">
    <property type="entry name" value="HTH_3"/>
    <property type="match status" value="1"/>
</dbReference>
<keyword evidence="3" id="KW-1185">Reference proteome</keyword>
<dbReference type="InterPro" id="IPR001387">
    <property type="entry name" value="Cro/C1-type_HTH"/>
</dbReference>
<evidence type="ECO:0000313" key="2">
    <source>
        <dbReference type="EMBL" id="MBD8077854.1"/>
    </source>
</evidence>
<dbReference type="EMBL" id="JACYHB010000001">
    <property type="protein sequence ID" value="MBD8077854.1"/>
    <property type="molecule type" value="Genomic_DNA"/>
</dbReference>
<dbReference type="GO" id="GO:0003677">
    <property type="term" value="F:DNA binding"/>
    <property type="evidence" value="ECO:0007669"/>
    <property type="project" value="InterPro"/>
</dbReference>
<organism evidence="2 3">
    <name type="scientific">Cellulosimicrobium arenosum</name>
    <dbReference type="NCBI Taxonomy" id="2708133"/>
    <lineage>
        <taxon>Bacteria</taxon>
        <taxon>Bacillati</taxon>
        <taxon>Actinomycetota</taxon>
        <taxon>Actinomycetes</taxon>
        <taxon>Micrococcales</taxon>
        <taxon>Promicromonosporaceae</taxon>
        <taxon>Cellulosimicrobium</taxon>
    </lineage>
</organism>
<dbReference type="RefSeq" id="WP_191827404.1">
    <property type="nucleotide sequence ID" value="NZ_JACYHB010000001.1"/>
</dbReference>
<dbReference type="PROSITE" id="PS50943">
    <property type="entry name" value="HTH_CROC1"/>
    <property type="match status" value="1"/>
</dbReference>
<dbReference type="CDD" id="cd00093">
    <property type="entry name" value="HTH_XRE"/>
    <property type="match status" value="1"/>
</dbReference>
<feature type="domain" description="HTH cro/C1-type" evidence="1">
    <location>
        <begin position="19"/>
        <end position="75"/>
    </location>
</feature>
<sequence>MDDPLWTRPRNPTDLGRFVSRVRRRRGVTQASLATELGITRQYVSELENGVDNLYVQRLFEIFDELDIDVRLEERA</sequence>